<dbReference type="EMBL" id="GFPF01001558">
    <property type="protein sequence ID" value="MAA12704.1"/>
    <property type="molecule type" value="Transcribed_RNA"/>
</dbReference>
<feature type="signal peptide" evidence="2">
    <location>
        <begin position="1"/>
        <end position="16"/>
    </location>
</feature>
<evidence type="ECO:0008006" key="4">
    <source>
        <dbReference type="Google" id="ProtNLM"/>
    </source>
</evidence>
<keyword evidence="1" id="KW-0812">Transmembrane</keyword>
<sequence length="139" mass="16216">MQIVRVVLSLFFLSRARKGVYNCGERASPPVHVLFRRPRYAQLLRRRRCKCGGHLYRFPKFGHFLSFFSLISCFANPKPICQKSEGSRKFFGVAFTAVARTMLMLSFPFFVCFRFFLESNLCYESVVIALPCQKAWAFF</sequence>
<keyword evidence="1" id="KW-0472">Membrane</keyword>
<proteinExistence type="predicted"/>
<evidence type="ECO:0000256" key="1">
    <source>
        <dbReference type="SAM" id="Phobius"/>
    </source>
</evidence>
<reference evidence="3" key="1">
    <citation type="journal article" date="2017" name="Parasit. Vectors">
        <title>Sialotranscriptomics of Rhipicephalus zambeziensis reveals intricate expression profiles of secretory proteins and suggests tight temporal transcriptional regulation during blood-feeding.</title>
        <authorList>
            <person name="de Castro M.H."/>
            <person name="de Klerk D."/>
            <person name="Pienaar R."/>
            <person name="Rees D.J.G."/>
            <person name="Mans B.J."/>
        </authorList>
    </citation>
    <scope>NUCLEOTIDE SEQUENCE</scope>
    <source>
        <tissue evidence="3">Salivary glands</tissue>
    </source>
</reference>
<feature type="transmembrane region" description="Helical" evidence="1">
    <location>
        <begin position="90"/>
        <end position="117"/>
    </location>
</feature>
<keyword evidence="2" id="KW-0732">Signal</keyword>
<evidence type="ECO:0000313" key="3">
    <source>
        <dbReference type="EMBL" id="MAA12704.1"/>
    </source>
</evidence>
<accession>A0A224YFH2</accession>
<evidence type="ECO:0000256" key="2">
    <source>
        <dbReference type="SAM" id="SignalP"/>
    </source>
</evidence>
<organism evidence="3">
    <name type="scientific">Rhipicephalus zambeziensis</name>
    <dbReference type="NCBI Taxonomy" id="60191"/>
    <lineage>
        <taxon>Eukaryota</taxon>
        <taxon>Metazoa</taxon>
        <taxon>Ecdysozoa</taxon>
        <taxon>Arthropoda</taxon>
        <taxon>Chelicerata</taxon>
        <taxon>Arachnida</taxon>
        <taxon>Acari</taxon>
        <taxon>Parasitiformes</taxon>
        <taxon>Ixodida</taxon>
        <taxon>Ixodoidea</taxon>
        <taxon>Ixodidae</taxon>
        <taxon>Rhipicephalinae</taxon>
        <taxon>Rhipicephalus</taxon>
        <taxon>Rhipicephalus</taxon>
    </lineage>
</organism>
<protein>
    <recommendedName>
        <fullName evidence="4">Secreted protein</fullName>
    </recommendedName>
</protein>
<name>A0A224YFH2_9ACAR</name>
<keyword evidence="1" id="KW-1133">Transmembrane helix</keyword>
<feature type="chain" id="PRO_5012397948" description="Secreted protein" evidence="2">
    <location>
        <begin position="17"/>
        <end position="139"/>
    </location>
</feature>
<dbReference type="AlphaFoldDB" id="A0A224YFH2"/>
<feature type="transmembrane region" description="Helical" evidence="1">
    <location>
        <begin position="61"/>
        <end position="78"/>
    </location>
</feature>